<accession>A0A6J0B9F7</accession>
<keyword evidence="7 11" id="KW-0443">Lipid metabolism</keyword>
<dbReference type="CTD" id="9489"/>
<dbReference type="KEGG" id="nlo:107218290"/>
<keyword evidence="11" id="KW-0547">Nucleotide-binding</keyword>
<dbReference type="CDD" id="cd09137">
    <property type="entry name" value="PLDc_PGS1_euk_2"/>
    <property type="match status" value="1"/>
</dbReference>
<evidence type="ECO:0000256" key="9">
    <source>
        <dbReference type="ARBA" id="ARBA00023264"/>
    </source>
</evidence>
<evidence type="ECO:0000256" key="2">
    <source>
        <dbReference type="ARBA" id="ARBA00005042"/>
    </source>
</evidence>
<dbReference type="GO" id="GO:0032049">
    <property type="term" value="P:cardiolipin biosynthetic process"/>
    <property type="evidence" value="ECO:0007669"/>
    <property type="project" value="InterPro"/>
</dbReference>
<evidence type="ECO:0000256" key="4">
    <source>
        <dbReference type="ARBA" id="ARBA00022516"/>
    </source>
</evidence>
<dbReference type="GO" id="GO:0008444">
    <property type="term" value="F:CDP-diacylglycerol-glycerol-3-phosphate 3-phosphatidyltransferase activity"/>
    <property type="evidence" value="ECO:0007669"/>
    <property type="project" value="UniProtKB-EC"/>
</dbReference>
<dbReference type="FunCoup" id="A0A6J0B9F7">
    <property type="interactions" value="1550"/>
</dbReference>
<dbReference type="Gene3D" id="3.30.870.10">
    <property type="entry name" value="Endonuclease Chain A"/>
    <property type="match status" value="2"/>
</dbReference>
<keyword evidence="11" id="KW-0067">ATP-binding</keyword>
<dbReference type="CDD" id="cd09135">
    <property type="entry name" value="PLDc_PGS1_euk_1"/>
    <property type="match status" value="1"/>
</dbReference>
<feature type="domain" description="PLD phosphodiesterase" evidence="12">
    <location>
        <begin position="194"/>
        <end position="220"/>
    </location>
</feature>
<comment type="function">
    <text evidence="1 11">Functions in the biosynthesis of the anionic phospholipids phosphatidylglycerol and cardiolipin.</text>
</comment>
<dbReference type="AlphaFoldDB" id="A0A6J0B9F7"/>
<dbReference type="RefSeq" id="XP_015511604.1">
    <property type="nucleotide sequence ID" value="XM_015656118.2"/>
</dbReference>
<keyword evidence="6" id="KW-0677">Repeat</keyword>
<dbReference type="InterPro" id="IPR016270">
    <property type="entry name" value="PGS1"/>
</dbReference>
<keyword evidence="5 11" id="KW-0808">Transferase</keyword>
<dbReference type="SMART" id="SM00155">
    <property type="entry name" value="PLDc"/>
    <property type="match status" value="2"/>
</dbReference>
<evidence type="ECO:0000256" key="6">
    <source>
        <dbReference type="ARBA" id="ARBA00022737"/>
    </source>
</evidence>
<dbReference type="Pfam" id="PF13091">
    <property type="entry name" value="PLDc_2"/>
    <property type="match status" value="1"/>
</dbReference>
<sequence length="520" mass="59360">MKHSILRTLKRFYNLKNTRGNLLLNPRPNASSTCIARYKTEIAMLDDEKYVEVEATSCEMNSLTWLHKASPGFPTNGSKITVVHEPSAFYNLLLDKCHTAQKRITLASLYLGTGELESNLVVALRDNLERSNGTVKINILLDYTRGSRGKQNSRTMLQPLLKGQWGKSCSVALYHTPKLRGILKALIPDRFNELVGLQHMKLYLFDDTLIISGANLSHDYFTNRQDRYIVIEDCKELCDFYSKLVERVSEFSFKLESNGTTTFKSEENIHPYKGKRENFTDVAARNIKSLFHEEMKKRSEITKHDGISEYDTWIFPLIEMGQLNIRHDSEVTLRLLQTAQSGATLKLATGYFNLIPTYRKALLNDCKATCHLLTAHPTANGFYGAKGIAGGIPLAYTKIEESFYKSCVRSGQKDRVTLWEFVRSGWTYHAKGLWYSLPGEQKPCLTLIGSPNFGYRSVRKDLETQVALITRNEDLQTALEAEHTRLFSRAKPVDGRTFKARDRVVPTWVVAMVVLFRYFF</sequence>
<name>A0A6J0B9F7_NEOLC</name>
<reference evidence="14" key="1">
    <citation type="submission" date="2025-08" db="UniProtKB">
        <authorList>
            <consortium name="RefSeq"/>
        </authorList>
    </citation>
    <scope>IDENTIFICATION</scope>
    <source>
        <tissue evidence="14">Thorax and Abdomen</tissue>
    </source>
</reference>
<evidence type="ECO:0000313" key="14">
    <source>
        <dbReference type="RefSeq" id="XP_015511604.1"/>
    </source>
</evidence>
<keyword evidence="11" id="KW-0496">Mitochondrion</keyword>
<dbReference type="GO" id="GO:0005739">
    <property type="term" value="C:mitochondrion"/>
    <property type="evidence" value="ECO:0007669"/>
    <property type="project" value="UniProtKB-SubCell"/>
</dbReference>
<keyword evidence="9 11" id="KW-1208">Phospholipid metabolism</keyword>
<evidence type="ECO:0000256" key="10">
    <source>
        <dbReference type="ARBA" id="ARBA00048586"/>
    </source>
</evidence>
<comment type="subcellular location">
    <subcellularLocation>
        <location evidence="11">Mitochondrion</location>
    </subcellularLocation>
</comment>
<dbReference type="PROSITE" id="PS50035">
    <property type="entry name" value="PLD"/>
    <property type="match status" value="1"/>
</dbReference>
<dbReference type="GO" id="GO:0005524">
    <property type="term" value="F:ATP binding"/>
    <property type="evidence" value="ECO:0007669"/>
    <property type="project" value="UniProtKB-KW"/>
</dbReference>
<evidence type="ECO:0000256" key="1">
    <source>
        <dbReference type="ARBA" id="ARBA00003537"/>
    </source>
</evidence>
<protein>
    <recommendedName>
        <fullName evidence="11">CDP-diacylglycerol--glycerol-3-phosphate 3-phosphatidyltransferase</fullName>
        <ecNumber evidence="11">2.7.8.5</ecNumber>
    </recommendedName>
</protein>
<keyword evidence="13" id="KW-1185">Reference proteome</keyword>
<dbReference type="PANTHER" id="PTHR12586">
    <property type="entry name" value="CDP-DIACYLGLYCEROL--SERINE O-PHOSPHATIDYLTRANSFERASE"/>
    <property type="match status" value="1"/>
</dbReference>
<evidence type="ECO:0000256" key="7">
    <source>
        <dbReference type="ARBA" id="ARBA00023098"/>
    </source>
</evidence>
<evidence type="ECO:0000256" key="3">
    <source>
        <dbReference type="ARBA" id="ARBA00010682"/>
    </source>
</evidence>
<evidence type="ECO:0000256" key="8">
    <source>
        <dbReference type="ARBA" id="ARBA00023209"/>
    </source>
</evidence>
<evidence type="ECO:0000313" key="13">
    <source>
        <dbReference type="Proteomes" id="UP000829291"/>
    </source>
</evidence>
<dbReference type="GeneID" id="107218290"/>
<proteinExistence type="inferred from homology"/>
<evidence type="ECO:0000259" key="12">
    <source>
        <dbReference type="PROSITE" id="PS50035"/>
    </source>
</evidence>
<keyword evidence="4 11" id="KW-0444">Lipid biosynthesis</keyword>
<comment type="similarity">
    <text evidence="3 11">Belongs to the CDP-alcohol phosphatidyltransferase class-II family.</text>
</comment>
<dbReference type="InterPro" id="IPR001736">
    <property type="entry name" value="PLipase_D/transphosphatidylase"/>
</dbReference>
<organism evidence="14">
    <name type="scientific">Neodiprion lecontei</name>
    <name type="common">Redheaded pine sawfly</name>
    <dbReference type="NCBI Taxonomy" id="441921"/>
    <lineage>
        <taxon>Eukaryota</taxon>
        <taxon>Metazoa</taxon>
        <taxon>Ecdysozoa</taxon>
        <taxon>Arthropoda</taxon>
        <taxon>Hexapoda</taxon>
        <taxon>Insecta</taxon>
        <taxon>Pterygota</taxon>
        <taxon>Neoptera</taxon>
        <taxon>Endopterygota</taxon>
        <taxon>Hymenoptera</taxon>
        <taxon>Tenthredinoidea</taxon>
        <taxon>Diprionidae</taxon>
        <taxon>Diprioninae</taxon>
        <taxon>Neodiprion</taxon>
    </lineage>
</organism>
<dbReference type="EC" id="2.7.8.5" evidence="11"/>
<keyword evidence="8 11" id="KW-0594">Phospholipid biosynthesis</keyword>
<dbReference type="InterPro" id="IPR025202">
    <property type="entry name" value="PLD-like_dom"/>
</dbReference>
<dbReference type="PANTHER" id="PTHR12586:SF1">
    <property type="entry name" value="CDP-DIACYLGLYCEROL--GLYCEROL-3-PHOSPHATE 3-PHOSPHATIDYLTRANSFERASE, MITOCHONDRIAL"/>
    <property type="match status" value="1"/>
</dbReference>
<dbReference type="InParanoid" id="A0A6J0B9F7"/>
<dbReference type="PIRSF" id="PIRSF000850">
    <property type="entry name" value="Phospholipase_D_PSS"/>
    <property type="match status" value="1"/>
</dbReference>
<dbReference type="UniPathway" id="UPA00084">
    <property type="reaction ID" value="UER00503"/>
</dbReference>
<dbReference type="SUPFAM" id="SSF56024">
    <property type="entry name" value="Phospholipase D/nuclease"/>
    <property type="match status" value="1"/>
</dbReference>
<comment type="catalytic activity">
    <reaction evidence="10 11">
        <text>a CDP-1,2-diacyl-sn-glycerol + sn-glycerol 3-phosphate = a 1,2-diacyl-sn-glycero-3-phospho-(1'-sn-glycero-3'-phosphate) + CMP + H(+)</text>
        <dbReference type="Rhea" id="RHEA:12593"/>
        <dbReference type="ChEBI" id="CHEBI:15378"/>
        <dbReference type="ChEBI" id="CHEBI:57597"/>
        <dbReference type="ChEBI" id="CHEBI:58332"/>
        <dbReference type="ChEBI" id="CHEBI:60110"/>
        <dbReference type="ChEBI" id="CHEBI:60377"/>
        <dbReference type="EC" id="2.7.8.5"/>
    </reaction>
</comment>
<dbReference type="OrthoDB" id="10250191at2759"/>
<evidence type="ECO:0000256" key="5">
    <source>
        <dbReference type="ARBA" id="ARBA00022679"/>
    </source>
</evidence>
<evidence type="ECO:0000256" key="11">
    <source>
        <dbReference type="RuleBase" id="RU365024"/>
    </source>
</evidence>
<dbReference type="Proteomes" id="UP000829291">
    <property type="component" value="Chromosome 7"/>
</dbReference>
<comment type="pathway">
    <text evidence="2 11">Phospholipid metabolism; phosphatidylglycerol biosynthesis; phosphatidylglycerol from CDP-diacylglycerol: step 1/2.</text>
</comment>
<gene>
    <name evidence="14" type="primary">LOC107218290</name>
</gene>